<evidence type="ECO:0000313" key="3">
    <source>
        <dbReference type="Proteomes" id="UP000234505"/>
    </source>
</evidence>
<feature type="compositionally biased region" description="Basic and acidic residues" evidence="1">
    <location>
        <begin position="97"/>
        <end position="110"/>
    </location>
</feature>
<gene>
    <name evidence="2" type="ORF">CWN50_05700</name>
</gene>
<feature type="region of interest" description="Disordered" evidence="1">
    <location>
        <begin position="80"/>
        <end position="110"/>
    </location>
</feature>
<dbReference type="Proteomes" id="UP000234505">
    <property type="component" value="Unassembled WGS sequence"/>
</dbReference>
<comment type="caution">
    <text evidence="2">The sequence shown here is derived from an EMBL/GenBank/DDBJ whole genome shotgun (WGS) entry which is preliminary data.</text>
</comment>
<reference evidence="2 3" key="2">
    <citation type="submission" date="2018-01" db="EMBL/GenBank/DDBJ databases">
        <title>Genomic study of Klebsiella pneumoniae.</title>
        <authorList>
            <person name="Yang Y."/>
            <person name="Bicalho R."/>
        </authorList>
    </citation>
    <scope>NUCLEOTIDE SEQUENCE [LARGE SCALE GENOMIC DNA]</scope>
    <source>
        <strain evidence="2 3">A11</strain>
    </source>
</reference>
<name>A0A2J4RIG8_9ENTR</name>
<reference evidence="2 3" key="1">
    <citation type="submission" date="2017-11" db="EMBL/GenBank/DDBJ databases">
        <authorList>
            <person name="Han C.G."/>
        </authorList>
    </citation>
    <scope>NUCLEOTIDE SEQUENCE [LARGE SCALE GENOMIC DNA]</scope>
    <source>
        <strain evidence="2 3">A11</strain>
    </source>
</reference>
<evidence type="ECO:0000313" key="2">
    <source>
        <dbReference type="EMBL" id="PLL43087.1"/>
    </source>
</evidence>
<protein>
    <submittedName>
        <fullName evidence="2">Uncharacterized protein</fullName>
    </submittedName>
</protein>
<dbReference type="AlphaFoldDB" id="A0A2J4RIG8"/>
<proteinExistence type="predicted"/>
<sequence>MRIVIPLNSCFVLCLSRSHKSPVGGKEEKVLIYNEKELNKIVDIIYPALRDQTGRHSVSYWYLSETTRLAAMPWCPLKSANRRSEDKGWPPGMAARGESRQRCRVEPTAG</sequence>
<accession>A0A2J4RIG8</accession>
<evidence type="ECO:0000256" key="1">
    <source>
        <dbReference type="SAM" id="MobiDB-lite"/>
    </source>
</evidence>
<organism evidence="2 3">
    <name type="scientific">Klebsiella michiganensis</name>
    <dbReference type="NCBI Taxonomy" id="1134687"/>
    <lineage>
        <taxon>Bacteria</taxon>
        <taxon>Pseudomonadati</taxon>
        <taxon>Pseudomonadota</taxon>
        <taxon>Gammaproteobacteria</taxon>
        <taxon>Enterobacterales</taxon>
        <taxon>Enterobacteriaceae</taxon>
        <taxon>Klebsiella/Raoultella group</taxon>
        <taxon>Klebsiella</taxon>
    </lineage>
</organism>
<dbReference type="EMBL" id="PIDS01000110">
    <property type="protein sequence ID" value="PLL43087.1"/>
    <property type="molecule type" value="Genomic_DNA"/>
</dbReference>